<evidence type="ECO:0000259" key="4">
    <source>
        <dbReference type="Pfam" id="PF05433"/>
    </source>
</evidence>
<reference evidence="5" key="1">
    <citation type="journal article" date="2014" name="Int. J. Syst. Evol. Microbiol.">
        <title>Complete genome sequence of Corynebacterium casei LMG S-19264T (=DSM 44701T), isolated from a smear-ripened cheese.</title>
        <authorList>
            <consortium name="US DOE Joint Genome Institute (JGI-PGF)"/>
            <person name="Walter F."/>
            <person name="Albersmeier A."/>
            <person name="Kalinowski J."/>
            <person name="Ruckert C."/>
        </authorList>
    </citation>
    <scope>NUCLEOTIDE SEQUENCE</scope>
    <source>
        <strain evidence="5">NBRC 101628</strain>
    </source>
</reference>
<protein>
    <submittedName>
        <fullName evidence="5">Membrane protein</fullName>
    </submittedName>
</protein>
<evidence type="ECO:0000313" key="5">
    <source>
        <dbReference type="EMBL" id="GLP97846.1"/>
    </source>
</evidence>
<feature type="signal peptide" evidence="3">
    <location>
        <begin position="1"/>
        <end position="24"/>
    </location>
</feature>
<evidence type="ECO:0000313" key="6">
    <source>
        <dbReference type="Proteomes" id="UP001161422"/>
    </source>
</evidence>
<dbReference type="GO" id="GO:0019867">
    <property type="term" value="C:outer membrane"/>
    <property type="evidence" value="ECO:0007669"/>
    <property type="project" value="InterPro"/>
</dbReference>
<dbReference type="Proteomes" id="UP001161422">
    <property type="component" value="Unassembled WGS sequence"/>
</dbReference>
<dbReference type="InterPro" id="IPR051407">
    <property type="entry name" value="Bact_OM_lipoprot/Surf_antigen"/>
</dbReference>
<evidence type="ECO:0000256" key="2">
    <source>
        <dbReference type="ARBA" id="ARBA00023136"/>
    </source>
</evidence>
<dbReference type="EMBL" id="BSNC01000012">
    <property type="protein sequence ID" value="GLP97846.1"/>
    <property type="molecule type" value="Genomic_DNA"/>
</dbReference>
<comment type="subcellular location">
    <subcellularLocation>
        <location evidence="1">Membrane</location>
    </subcellularLocation>
</comment>
<name>A0AA37RZ36_9GAMM</name>
<feature type="chain" id="PRO_5041415401" evidence="3">
    <location>
        <begin position="25"/>
        <end position="157"/>
    </location>
</feature>
<keyword evidence="3" id="KW-0732">Signal</keyword>
<comment type="caution">
    <text evidence="5">The sequence shown here is derived from an EMBL/GenBank/DDBJ whole genome shotgun (WGS) entry which is preliminary data.</text>
</comment>
<accession>A0AA37RZ36</accession>
<sequence length="157" mass="16986">MTRSIFVAILMGLMLSLSATSSMAYDRNQAVPVQKVEYGSIESVRTVTKEELVRDRNSGWKTFGGALLGGIIGAQFGGGYGQDVATVLGAIAGGSIANRSNPSHYKVRHKLVELMVKQDSGQSIMIMQDYDPGMVFKAGDEVRVVYLTGYVRVDKAM</sequence>
<reference evidence="5" key="2">
    <citation type="submission" date="2023-01" db="EMBL/GenBank/DDBJ databases">
        <title>Draft genome sequence of Paraferrimonas sedimenticola strain NBRC 101628.</title>
        <authorList>
            <person name="Sun Q."/>
            <person name="Mori K."/>
        </authorList>
    </citation>
    <scope>NUCLEOTIDE SEQUENCE</scope>
    <source>
        <strain evidence="5">NBRC 101628</strain>
    </source>
</reference>
<dbReference type="PANTHER" id="PTHR35603:SF2">
    <property type="entry name" value="OUTER MEMBRANE LIPOPROTEIN"/>
    <property type="match status" value="1"/>
</dbReference>
<evidence type="ECO:0000256" key="1">
    <source>
        <dbReference type="ARBA" id="ARBA00004370"/>
    </source>
</evidence>
<dbReference type="RefSeq" id="WP_211286885.1">
    <property type="nucleotide sequence ID" value="NZ_BSNC01000012.1"/>
</dbReference>
<dbReference type="InterPro" id="IPR008816">
    <property type="entry name" value="Gly_zipper_2TM_dom"/>
</dbReference>
<keyword evidence="2" id="KW-0472">Membrane</keyword>
<evidence type="ECO:0000256" key="3">
    <source>
        <dbReference type="SAM" id="SignalP"/>
    </source>
</evidence>
<keyword evidence="6" id="KW-1185">Reference proteome</keyword>
<feature type="domain" description="Glycine zipper 2TM" evidence="4">
    <location>
        <begin position="62"/>
        <end position="98"/>
    </location>
</feature>
<dbReference type="PANTHER" id="PTHR35603">
    <property type="match status" value="1"/>
</dbReference>
<proteinExistence type="predicted"/>
<dbReference type="Pfam" id="PF05433">
    <property type="entry name" value="Rick_17kDa_Anti"/>
    <property type="match status" value="1"/>
</dbReference>
<dbReference type="AlphaFoldDB" id="A0AA37RZ36"/>
<organism evidence="5 6">
    <name type="scientific">Paraferrimonas sedimenticola</name>
    <dbReference type="NCBI Taxonomy" id="375674"/>
    <lineage>
        <taxon>Bacteria</taxon>
        <taxon>Pseudomonadati</taxon>
        <taxon>Pseudomonadota</taxon>
        <taxon>Gammaproteobacteria</taxon>
        <taxon>Alteromonadales</taxon>
        <taxon>Ferrimonadaceae</taxon>
        <taxon>Paraferrimonas</taxon>
    </lineage>
</organism>
<gene>
    <name evidence="5" type="ORF">GCM10007895_31530</name>
</gene>